<evidence type="ECO:0000256" key="1">
    <source>
        <dbReference type="SAM" id="Coils"/>
    </source>
</evidence>
<keyword evidence="4" id="KW-1185">Reference proteome</keyword>
<dbReference type="RefSeq" id="WP_133619589.1">
    <property type="nucleotide sequence ID" value="NZ_SNZK01000001.1"/>
</dbReference>
<evidence type="ECO:0000313" key="4">
    <source>
        <dbReference type="Proteomes" id="UP000295558"/>
    </source>
</evidence>
<proteinExistence type="predicted"/>
<name>A0A4R6ZR49_9LIST</name>
<gene>
    <name evidence="3" type="ORF">DFP96_10149</name>
</gene>
<reference evidence="3 4" key="1">
    <citation type="submission" date="2019-03" db="EMBL/GenBank/DDBJ databases">
        <title>Genomic Encyclopedia of Type Strains, Phase III (KMG-III): the genomes of soil and plant-associated and newly described type strains.</title>
        <authorList>
            <person name="Whitman W."/>
        </authorList>
    </citation>
    <scope>NUCLEOTIDE SEQUENCE [LARGE SCALE GENOMIC DNA]</scope>
    <source>
        <strain evidence="3 4">CECT 7972</strain>
    </source>
</reference>
<accession>A0A4R6ZR49</accession>
<dbReference type="Proteomes" id="UP000295558">
    <property type="component" value="Unassembled WGS sequence"/>
</dbReference>
<dbReference type="AlphaFoldDB" id="A0A4R6ZR49"/>
<keyword evidence="1" id="KW-0175">Coiled coil</keyword>
<organism evidence="3 4">
    <name type="scientific">Listeria rocourtiae</name>
    <dbReference type="NCBI Taxonomy" id="647910"/>
    <lineage>
        <taxon>Bacteria</taxon>
        <taxon>Bacillati</taxon>
        <taxon>Bacillota</taxon>
        <taxon>Bacilli</taxon>
        <taxon>Bacillales</taxon>
        <taxon>Listeriaceae</taxon>
        <taxon>Listeria</taxon>
    </lineage>
</organism>
<feature type="coiled-coil region" evidence="1">
    <location>
        <begin position="38"/>
        <end position="72"/>
    </location>
</feature>
<dbReference type="STRING" id="1265846.PROCOU_13888"/>
<evidence type="ECO:0000256" key="2">
    <source>
        <dbReference type="SAM" id="MobiDB-lite"/>
    </source>
</evidence>
<evidence type="ECO:0000313" key="3">
    <source>
        <dbReference type="EMBL" id="TDR55121.1"/>
    </source>
</evidence>
<feature type="region of interest" description="Disordered" evidence="2">
    <location>
        <begin position="144"/>
        <end position="170"/>
    </location>
</feature>
<feature type="region of interest" description="Disordered" evidence="2">
    <location>
        <begin position="1"/>
        <end position="36"/>
    </location>
</feature>
<dbReference type="EMBL" id="SNZK01000001">
    <property type="protein sequence ID" value="TDR55121.1"/>
    <property type="molecule type" value="Genomic_DNA"/>
</dbReference>
<protein>
    <submittedName>
        <fullName evidence="3">Uncharacterized protein</fullName>
    </submittedName>
</protein>
<dbReference type="OrthoDB" id="9928905at2"/>
<sequence>MSEEVKTETTVGNPPDGAKNTEEPTQEQTTQTVPYDRFKEINDAKKAKETELEQLKAQIAAKEAKEAEEAGQFKALWEQEKTAREAAEQAQKRIQLDFFKEAELAKAGYTGERLATVKALVTGDTEEALTAQITSFKEMFPPVHYADPSVNNGGQRPTPPATNDAEEKAREVARKIFKRKGAR</sequence>
<comment type="caution">
    <text evidence="3">The sequence shown here is derived from an EMBL/GenBank/DDBJ whole genome shotgun (WGS) entry which is preliminary data.</text>
</comment>